<gene>
    <name evidence="1" type="ORF">I7I53_05122</name>
</gene>
<sequence>MLGCFSSTVSEFLLGTLSAEPRKNYGCGNSVTTDEPESAQLKFKKSTPAVYRISDLHREPKHFTLTLT</sequence>
<evidence type="ECO:0000313" key="1">
    <source>
        <dbReference type="EMBL" id="QSS56809.1"/>
    </source>
</evidence>
<proteinExistence type="predicted"/>
<accession>A0A8A1LSB3</accession>
<dbReference type="AlphaFoldDB" id="A0A8A1LSB3"/>
<reference evidence="1" key="1">
    <citation type="submission" date="2021-01" db="EMBL/GenBank/DDBJ databases">
        <title>Chromosome-level genome assembly of a human fungal pathogen reveals clustering of transcriptionally co-regulated genes.</title>
        <authorList>
            <person name="Voorhies M."/>
            <person name="Cohen S."/>
            <person name="Shea T.P."/>
            <person name="Petrus S."/>
            <person name="Munoz J.F."/>
            <person name="Poplawski S."/>
            <person name="Goldman W.E."/>
            <person name="Michael T."/>
            <person name="Cuomo C.A."/>
            <person name="Sil A."/>
            <person name="Beyhan S."/>
        </authorList>
    </citation>
    <scope>NUCLEOTIDE SEQUENCE</scope>
    <source>
        <strain evidence="1">H88</strain>
    </source>
</reference>
<dbReference type="EMBL" id="CP069106">
    <property type="protein sequence ID" value="QSS56809.1"/>
    <property type="molecule type" value="Genomic_DNA"/>
</dbReference>
<name>A0A8A1LSB3_AJEC8</name>
<evidence type="ECO:0000313" key="2">
    <source>
        <dbReference type="Proteomes" id="UP000663419"/>
    </source>
</evidence>
<protein>
    <submittedName>
        <fullName evidence="1">Uncharacterized protein</fullName>
    </submittedName>
</protein>
<dbReference type="Proteomes" id="UP000663419">
    <property type="component" value="Chromosome 5"/>
</dbReference>
<dbReference type="VEuPathDB" id="FungiDB:I7I53_05122"/>
<organism evidence="1 2">
    <name type="scientific">Ajellomyces capsulatus (strain H88)</name>
    <name type="common">Darling's disease fungus</name>
    <name type="synonym">Histoplasma capsulatum</name>
    <dbReference type="NCBI Taxonomy" id="544711"/>
    <lineage>
        <taxon>Eukaryota</taxon>
        <taxon>Fungi</taxon>
        <taxon>Dikarya</taxon>
        <taxon>Ascomycota</taxon>
        <taxon>Pezizomycotina</taxon>
        <taxon>Eurotiomycetes</taxon>
        <taxon>Eurotiomycetidae</taxon>
        <taxon>Onygenales</taxon>
        <taxon>Ajellomycetaceae</taxon>
        <taxon>Histoplasma</taxon>
    </lineage>
</organism>